<feature type="region of interest" description="Disordered" evidence="1">
    <location>
        <begin position="1"/>
        <end position="54"/>
    </location>
</feature>
<reference evidence="5 6" key="1">
    <citation type="submission" date="2020-08" db="EMBL/GenBank/DDBJ databases">
        <title>Genomic Encyclopedia of Type Strains, Phase IV (KMG-V): Genome sequencing to study the core and pangenomes of soil and plant-associated prokaryotes.</title>
        <authorList>
            <person name="Whitman W."/>
        </authorList>
    </citation>
    <scope>NUCLEOTIDE SEQUENCE [LARGE SCALE GENOMIC DNA]</scope>
    <source>
        <strain evidence="3 6">SEMIA 444</strain>
        <strain evidence="2 5">SEMIA 448</strain>
        <strain evidence="4 7">SEMIA 452</strain>
    </source>
</reference>
<accession>A0A7W6TGY4</accession>
<sequence length="54" mass="5794">MLKVRNRPKDRRQKSKCPGKASPSRGIVSQARKFSSGPTDCRSVSSSAARTSSG</sequence>
<dbReference type="Proteomes" id="UP000576087">
    <property type="component" value="Unassembled WGS sequence"/>
</dbReference>
<gene>
    <name evidence="3" type="ORF">GGE31_003791</name>
    <name evidence="2" type="ORF">GGE33_003849</name>
    <name evidence="4" type="ORF">GGE35_003632</name>
</gene>
<keyword evidence="6" id="KW-1185">Reference proteome</keyword>
<proteinExistence type="predicted"/>
<organism evidence="3 6">
    <name type="scientific">Aliirhizobium cellulosilyticum</name>
    <dbReference type="NCBI Taxonomy" id="393664"/>
    <lineage>
        <taxon>Bacteria</taxon>
        <taxon>Pseudomonadati</taxon>
        <taxon>Pseudomonadota</taxon>
        <taxon>Alphaproteobacteria</taxon>
        <taxon>Hyphomicrobiales</taxon>
        <taxon>Rhizobiaceae</taxon>
        <taxon>Aliirhizobium</taxon>
    </lineage>
</organism>
<protein>
    <submittedName>
        <fullName evidence="3">Uncharacterized protein</fullName>
    </submittedName>
</protein>
<evidence type="ECO:0000313" key="5">
    <source>
        <dbReference type="Proteomes" id="UP000520770"/>
    </source>
</evidence>
<dbReference type="Proteomes" id="UP000520770">
    <property type="component" value="Unassembled WGS sequence"/>
</dbReference>
<evidence type="ECO:0000313" key="3">
    <source>
        <dbReference type="EMBL" id="MBB4413265.1"/>
    </source>
</evidence>
<dbReference type="EMBL" id="JACIGW010000004">
    <property type="protein sequence ID" value="MBB4350086.1"/>
    <property type="molecule type" value="Genomic_DNA"/>
</dbReference>
<dbReference type="AlphaFoldDB" id="A0A7W6TGY4"/>
<dbReference type="Proteomes" id="UP000524535">
    <property type="component" value="Unassembled WGS sequence"/>
</dbReference>
<feature type="compositionally biased region" description="Low complexity" evidence="1">
    <location>
        <begin position="42"/>
        <end position="54"/>
    </location>
</feature>
<evidence type="ECO:0000313" key="6">
    <source>
        <dbReference type="Proteomes" id="UP000524535"/>
    </source>
</evidence>
<name>A0A7W6TGY4_9HYPH</name>
<comment type="caution">
    <text evidence="3">The sequence shown here is derived from an EMBL/GenBank/DDBJ whole genome shotgun (WGS) entry which is preliminary data.</text>
</comment>
<feature type="compositionally biased region" description="Basic residues" evidence="1">
    <location>
        <begin position="1"/>
        <end position="17"/>
    </location>
</feature>
<dbReference type="EMBL" id="JACIGY010000005">
    <property type="protein sequence ID" value="MBB4413265.1"/>
    <property type="molecule type" value="Genomic_DNA"/>
</dbReference>
<evidence type="ECO:0000256" key="1">
    <source>
        <dbReference type="SAM" id="MobiDB-lite"/>
    </source>
</evidence>
<evidence type="ECO:0000313" key="7">
    <source>
        <dbReference type="Proteomes" id="UP000576087"/>
    </source>
</evidence>
<evidence type="ECO:0000313" key="2">
    <source>
        <dbReference type="EMBL" id="MBB4350086.1"/>
    </source>
</evidence>
<dbReference type="EMBL" id="JACIHM010000005">
    <property type="protein sequence ID" value="MBB4447797.1"/>
    <property type="molecule type" value="Genomic_DNA"/>
</dbReference>
<evidence type="ECO:0000313" key="4">
    <source>
        <dbReference type="EMBL" id="MBB4447797.1"/>
    </source>
</evidence>